<feature type="transmembrane region" description="Helical" evidence="7">
    <location>
        <begin position="50"/>
        <end position="67"/>
    </location>
</feature>
<sequence length="424" mass="45236">MNWQDFRRAGHTPTLVSAFLYFDVSFMAWVILGPLMLYLGQELALTPEQMFTAVAIPILSGAIFRIPMGMLADQFGPKLAGQIGQLIVIAGIGYAWLFGLASYEAVQILGAVLGVAGASFAVALPQASRWYPPQYQGIVMGIAGAGNMGVVLDSLFIPWIAEHWGWQAVFGVMLVPLVLVFVFYSIMARDAPEQRAPVSLANYGAVLRDVDTWWFMFFYFITFGGFVGLSSALPLYFKDWYSASGVAAGLMAALVVFAGSMFRPLGGWLADRIGGLRSLQVLFAVVAVTYVVVAFLPQGPSPQTVSVAKVGGWDFTSLPGIAWVAVLVFFVGAMALGMGNGSVFQLVPLRFRKEIGVMTGLVGAAGGLGGFVLAKALGWSKAGSGTFTPGFMIFAGLAAIGFIGLLRVKTRWRTTWGAASGARV</sequence>
<feature type="transmembrane region" description="Helical" evidence="7">
    <location>
        <begin position="137"/>
        <end position="160"/>
    </location>
</feature>
<dbReference type="Proteomes" id="UP000178379">
    <property type="component" value="Unassembled WGS sequence"/>
</dbReference>
<feature type="transmembrane region" description="Helical" evidence="7">
    <location>
        <begin position="274"/>
        <end position="296"/>
    </location>
</feature>
<dbReference type="GO" id="GO:0042128">
    <property type="term" value="P:nitrate assimilation"/>
    <property type="evidence" value="ECO:0007669"/>
    <property type="project" value="UniProtKB-KW"/>
</dbReference>
<evidence type="ECO:0000259" key="8">
    <source>
        <dbReference type="PROSITE" id="PS50850"/>
    </source>
</evidence>
<dbReference type="PROSITE" id="PS50850">
    <property type="entry name" value="MFS"/>
    <property type="match status" value="1"/>
</dbReference>
<name>A0A1F6T822_9PROT</name>
<feature type="transmembrane region" description="Helical" evidence="7">
    <location>
        <begin position="386"/>
        <end position="406"/>
    </location>
</feature>
<evidence type="ECO:0000256" key="5">
    <source>
        <dbReference type="ARBA" id="ARBA00023063"/>
    </source>
</evidence>
<evidence type="ECO:0000256" key="3">
    <source>
        <dbReference type="ARBA" id="ARBA00022692"/>
    </source>
</evidence>
<comment type="subcellular location">
    <subcellularLocation>
        <location evidence="1">Membrane</location>
        <topology evidence="1">Multi-pass membrane protein</topology>
    </subcellularLocation>
</comment>
<feature type="transmembrane region" description="Helical" evidence="7">
    <location>
        <begin position="213"/>
        <end position="237"/>
    </location>
</feature>
<keyword evidence="3 7" id="KW-0812">Transmembrane</keyword>
<dbReference type="PANTHER" id="PTHR23515">
    <property type="entry name" value="HIGH-AFFINITY NITRATE TRANSPORTER 2.3"/>
    <property type="match status" value="1"/>
</dbReference>
<feature type="domain" description="Major facilitator superfamily (MFS) profile" evidence="8">
    <location>
        <begin position="13"/>
        <end position="413"/>
    </location>
</feature>
<reference evidence="9 10" key="1">
    <citation type="journal article" date="2016" name="Nat. Commun.">
        <title>Thousands of microbial genomes shed light on interconnected biogeochemical processes in an aquifer system.</title>
        <authorList>
            <person name="Anantharaman K."/>
            <person name="Brown C.T."/>
            <person name="Hug L.A."/>
            <person name="Sharon I."/>
            <person name="Castelle C.J."/>
            <person name="Probst A.J."/>
            <person name="Thomas B.C."/>
            <person name="Singh A."/>
            <person name="Wilkins M.J."/>
            <person name="Karaoz U."/>
            <person name="Brodie E.L."/>
            <person name="Williams K.H."/>
            <person name="Hubbard S.S."/>
            <person name="Banfield J.F."/>
        </authorList>
    </citation>
    <scope>NUCLEOTIDE SEQUENCE [LARGE SCALE GENOMIC DNA]</scope>
</reference>
<dbReference type="Gene3D" id="1.20.1250.20">
    <property type="entry name" value="MFS general substrate transporter like domains"/>
    <property type="match status" value="2"/>
</dbReference>
<dbReference type="GO" id="GO:0015112">
    <property type="term" value="F:nitrate transmembrane transporter activity"/>
    <property type="evidence" value="ECO:0007669"/>
    <property type="project" value="InterPro"/>
</dbReference>
<evidence type="ECO:0000256" key="2">
    <source>
        <dbReference type="ARBA" id="ARBA00008432"/>
    </source>
</evidence>
<evidence type="ECO:0000256" key="4">
    <source>
        <dbReference type="ARBA" id="ARBA00022989"/>
    </source>
</evidence>
<dbReference type="InterPro" id="IPR020846">
    <property type="entry name" value="MFS_dom"/>
</dbReference>
<comment type="caution">
    <text evidence="9">The sequence shown here is derived from an EMBL/GenBank/DDBJ whole genome shotgun (WGS) entry which is preliminary data.</text>
</comment>
<feature type="transmembrane region" description="Helical" evidence="7">
    <location>
        <begin position="166"/>
        <end position="186"/>
    </location>
</feature>
<organism evidence="9 10">
    <name type="scientific">Candidatus Muproteobacteria bacterium RBG_16_62_13</name>
    <dbReference type="NCBI Taxonomy" id="1817756"/>
    <lineage>
        <taxon>Bacteria</taxon>
        <taxon>Pseudomonadati</taxon>
        <taxon>Pseudomonadota</taxon>
        <taxon>Candidatus Muproteobacteria</taxon>
    </lineage>
</organism>
<dbReference type="CDD" id="cd17341">
    <property type="entry name" value="MFS_NRT2_like"/>
    <property type="match status" value="1"/>
</dbReference>
<comment type="similarity">
    <text evidence="2">Belongs to the major facilitator superfamily. Nitrate/nitrite porter (TC 2.A.1.8) family.</text>
</comment>
<evidence type="ECO:0000256" key="1">
    <source>
        <dbReference type="ARBA" id="ARBA00004141"/>
    </source>
</evidence>
<evidence type="ECO:0000313" key="9">
    <source>
        <dbReference type="EMBL" id="OGI41282.1"/>
    </source>
</evidence>
<dbReference type="InterPro" id="IPR044772">
    <property type="entry name" value="NO3_transporter"/>
</dbReference>
<feature type="transmembrane region" description="Helical" evidence="7">
    <location>
        <begin position="243"/>
        <end position="262"/>
    </location>
</feature>
<accession>A0A1F6T822</accession>
<feature type="transmembrane region" description="Helical" evidence="7">
    <location>
        <begin position="12"/>
        <end position="38"/>
    </location>
</feature>
<dbReference type="EMBL" id="MFSQ01000022">
    <property type="protein sequence ID" value="OGI41282.1"/>
    <property type="molecule type" value="Genomic_DNA"/>
</dbReference>
<proteinExistence type="inferred from homology"/>
<feature type="transmembrane region" description="Helical" evidence="7">
    <location>
        <begin position="321"/>
        <end position="343"/>
    </location>
</feature>
<feature type="transmembrane region" description="Helical" evidence="7">
    <location>
        <begin position="105"/>
        <end position="125"/>
    </location>
</feature>
<feature type="transmembrane region" description="Helical" evidence="7">
    <location>
        <begin position="79"/>
        <end position="99"/>
    </location>
</feature>
<keyword evidence="6 7" id="KW-0472">Membrane</keyword>
<dbReference type="STRING" id="1817756.A2140_07675"/>
<evidence type="ECO:0000313" key="10">
    <source>
        <dbReference type="Proteomes" id="UP000178379"/>
    </source>
</evidence>
<evidence type="ECO:0000256" key="6">
    <source>
        <dbReference type="ARBA" id="ARBA00023136"/>
    </source>
</evidence>
<dbReference type="AlphaFoldDB" id="A0A1F6T822"/>
<dbReference type="SUPFAM" id="SSF103473">
    <property type="entry name" value="MFS general substrate transporter"/>
    <property type="match status" value="1"/>
</dbReference>
<keyword evidence="4 7" id="KW-1133">Transmembrane helix</keyword>
<dbReference type="InterPro" id="IPR011701">
    <property type="entry name" value="MFS"/>
</dbReference>
<keyword evidence="5" id="KW-0534">Nitrate assimilation</keyword>
<feature type="transmembrane region" description="Helical" evidence="7">
    <location>
        <begin position="355"/>
        <end position="374"/>
    </location>
</feature>
<dbReference type="GO" id="GO:0016020">
    <property type="term" value="C:membrane"/>
    <property type="evidence" value="ECO:0007669"/>
    <property type="project" value="UniProtKB-SubCell"/>
</dbReference>
<gene>
    <name evidence="9" type="ORF">A2140_07675</name>
</gene>
<protein>
    <submittedName>
        <fullName evidence="9">MFS transporter</fullName>
    </submittedName>
</protein>
<dbReference type="Pfam" id="PF07690">
    <property type="entry name" value="MFS_1"/>
    <property type="match status" value="1"/>
</dbReference>
<dbReference type="InterPro" id="IPR036259">
    <property type="entry name" value="MFS_trans_sf"/>
</dbReference>
<evidence type="ECO:0000256" key="7">
    <source>
        <dbReference type="SAM" id="Phobius"/>
    </source>
</evidence>